<name>A0A6D2JJK9_9BRAS</name>
<dbReference type="InterPro" id="IPR002156">
    <property type="entry name" value="RNaseH_domain"/>
</dbReference>
<proteinExistence type="predicted"/>
<reference evidence="2" key="1">
    <citation type="submission" date="2020-01" db="EMBL/GenBank/DDBJ databases">
        <authorList>
            <person name="Mishra B."/>
        </authorList>
    </citation>
    <scope>NUCLEOTIDE SEQUENCE [LARGE SCALE GENOMIC DNA]</scope>
</reference>
<organism evidence="2 3">
    <name type="scientific">Microthlaspi erraticum</name>
    <dbReference type="NCBI Taxonomy" id="1685480"/>
    <lineage>
        <taxon>Eukaryota</taxon>
        <taxon>Viridiplantae</taxon>
        <taxon>Streptophyta</taxon>
        <taxon>Embryophyta</taxon>
        <taxon>Tracheophyta</taxon>
        <taxon>Spermatophyta</taxon>
        <taxon>Magnoliopsida</taxon>
        <taxon>eudicotyledons</taxon>
        <taxon>Gunneridae</taxon>
        <taxon>Pentapetalae</taxon>
        <taxon>rosids</taxon>
        <taxon>malvids</taxon>
        <taxon>Brassicales</taxon>
        <taxon>Brassicaceae</taxon>
        <taxon>Coluteocarpeae</taxon>
        <taxon>Microthlaspi</taxon>
    </lineage>
</organism>
<evidence type="ECO:0000313" key="3">
    <source>
        <dbReference type="Proteomes" id="UP000467841"/>
    </source>
</evidence>
<gene>
    <name evidence="2" type="ORF">MERR_LOCUS29051</name>
</gene>
<protein>
    <recommendedName>
        <fullName evidence="1">RNase H type-1 domain-containing protein</fullName>
    </recommendedName>
</protein>
<dbReference type="InterPro" id="IPR044730">
    <property type="entry name" value="RNase_H-like_dom_plant"/>
</dbReference>
<dbReference type="GO" id="GO:0003676">
    <property type="term" value="F:nucleic acid binding"/>
    <property type="evidence" value="ECO:0007669"/>
    <property type="project" value="InterPro"/>
</dbReference>
<dbReference type="Pfam" id="PF13456">
    <property type="entry name" value="RVT_3"/>
    <property type="match status" value="1"/>
</dbReference>
<dbReference type="Proteomes" id="UP000467841">
    <property type="component" value="Unassembled WGS sequence"/>
</dbReference>
<evidence type="ECO:0000313" key="2">
    <source>
        <dbReference type="EMBL" id="CAA7041816.1"/>
    </source>
</evidence>
<sequence>MSGGWSLEIDRTLGWSGMVYYAHEYHHKLMRACNLRRGLLPLQIELEALIWAMQCMLRHNNLTIVFETDCSDVVKMVSKPEEWPAFSILLEEFGRCKMMFTLFSIVYIPRTKNTKTDKLARSAPTLPTDVYYVNSVSPAWIPELL</sequence>
<dbReference type="AlphaFoldDB" id="A0A6D2JJK9"/>
<dbReference type="EMBL" id="CACVBM020001252">
    <property type="protein sequence ID" value="CAA7041816.1"/>
    <property type="molecule type" value="Genomic_DNA"/>
</dbReference>
<dbReference type="GO" id="GO:0004523">
    <property type="term" value="F:RNA-DNA hybrid ribonuclease activity"/>
    <property type="evidence" value="ECO:0007669"/>
    <property type="project" value="InterPro"/>
</dbReference>
<accession>A0A6D2JJK9</accession>
<dbReference type="SUPFAM" id="SSF53098">
    <property type="entry name" value="Ribonuclease H-like"/>
    <property type="match status" value="1"/>
</dbReference>
<dbReference type="OrthoDB" id="1306118at2759"/>
<feature type="domain" description="RNase H type-1" evidence="1">
    <location>
        <begin position="19"/>
        <end position="123"/>
    </location>
</feature>
<dbReference type="InterPro" id="IPR036397">
    <property type="entry name" value="RNaseH_sf"/>
</dbReference>
<evidence type="ECO:0000259" key="1">
    <source>
        <dbReference type="Pfam" id="PF13456"/>
    </source>
</evidence>
<comment type="caution">
    <text evidence="2">The sequence shown here is derived from an EMBL/GenBank/DDBJ whole genome shotgun (WGS) entry which is preliminary data.</text>
</comment>
<dbReference type="CDD" id="cd06222">
    <property type="entry name" value="RNase_H_like"/>
    <property type="match status" value="1"/>
</dbReference>
<dbReference type="Gene3D" id="3.30.420.10">
    <property type="entry name" value="Ribonuclease H-like superfamily/Ribonuclease H"/>
    <property type="match status" value="1"/>
</dbReference>
<dbReference type="InterPro" id="IPR012337">
    <property type="entry name" value="RNaseH-like_sf"/>
</dbReference>
<keyword evidence="3" id="KW-1185">Reference proteome</keyword>